<reference evidence="5" key="1">
    <citation type="submission" date="2023-03" db="EMBL/GenBank/DDBJ databases">
        <title>Chitinimonas shenzhenensis gen. nov., sp. nov., a novel member of family Burkholderiaceae isolated from activated sludge collected in Shen Zhen, China.</title>
        <authorList>
            <person name="Wang X."/>
        </authorList>
    </citation>
    <scope>NUCLEOTIDE SEQUENCE</scope>
    <source>
        <strain evidence="5">DQS-5</strain>
    </source>
</reference>
<dbReference type="InterPro" id="IPR012843">
    <property type="entry name" value="YscD"/>
</dbReference>
<dbReference type="InterPro" id="IPR053946">
    <property type="entry name" value="YscD_ppl_3rd"/>
</dbReference>
<evidence type="ECO:0000256" key="2">
    <source>
        <dbReference type="SAM" id="Phobius"/>
    </source>
</evidence>
<feature type="domain" description="YscD-like Bon-like" evidence="4">
    <location>
        <begin position="330"/>
        <end position="393"/>
    </location>
</feature>
<dbReference type="Proteomes" id="UP001172778">
    <property type="component" value="Unassembled WGS sequence"/>
</dbReference>
<keyword evidence="2" id="KW-0812">Transmembrane</keyword>
<dbReference type="CDD" id="cd00060">
    <property type="entry name" value="FHA"/>
    <property type="match status" value="1"/>
</dbReference>
<dbReference type="Pfam" id="PF21934">
    <property type="entry name" value="Yop-YscD_ppl_3rd"/>
    <property type="match status" value="1"/>
</dbReference>
<protein>
    <submittedName>
        <fullName evidence="5">Type III secretion system inner membrane ring subunit SctD</fullName>
    </submittedName>
</protein>
<evidence type="ECO:0000256" key="1">
    <source>
        <dbReference type="SAM" id="MobiDB-lite"/>
    </source>
</evidence>
<gene>
    <name evidence="5" type="primary">sctD</name>
    <name evidence="5" type="ORF">PZA18_05385</name>
</gene>
<dbReference type="NCBIfam" id="TIGR02500">
    <property type="entry name" value="type_III_yscD"/>
    <property type="match status" value="1"/>
</dbReference>
<dbReference type="SUPFAM" id="SSF49879">
    <property type="entry name" value="SMAD/FHA domain"/>
    <property type="match status" value="1"/>
</dbReference>
<feature type="region of interest" description="Disordered" evidence="1">
    <location>
        <begin position="117"/>
        <end position="159"/>
    </location>
</feature>
<proteinExistence type="predicted"/>
<accession>A0ABT7DTU5</accession>
<feature type="transmembrane region" description="Helical" evidence="2">
    <location>
        <begin position="167"/>
        <end position="189"/>
    </location>
</feature>
<name>A0ABT7DTU5_9NEIS</name>
<dbReference type="RefSeq" id="WP_284099778.1">
    <property type="nucleotide sequence ID" value="NZ_JARRAF010000005.1"/>
</dbReference>
<evidence type="ECO:0000313" key="6">
    <source>
        <dbReference type="Proteomes" id="UP001172778"/>
    </source>
</evidence>
<evidence type="ECO:0000259" key="3">
    <source>
        <dbReference type="Pfam" id="PF16697"/>
    </source>
</evidence>
<evidence type="ECO:0000313" key="5">
    <source>
        <dbReference type="EMBL" id="MDK2123478.1"/>
    </source>
</evidence>
<dbReference type="InterPro" id="IPR008984">
    <property type="entry name" value="SMAD_FHA_dom_sf"/>
</dbReference>
<dbReference type="Pfam" id="PF16697">
    <property type="entry name" value="Yop-YscD_cpl"/>
    <property type="match status" value="1"/>
</dbReference>
<dbReference type="EMBL" id="JARRAF010000005">
    <property type="protein sequence ID" value="MDK2123478.1"/>
    <property type="molecule type" value="Genomic_DNA"/>
</dbReference>
<organism evidence="5 6">
    <name type="scientific">Parachitinimonas caeni</name>
    <dbReference type="NCBI Taxonomy" id="3031301"/>
    <lineage>
        <taxon>Bacteria</taxon>
        <taxon>Pseudomonadati</taxon>
        <taxon>Pseudomonadota</taxon>
        <taxon>Betaproteobacteria</taxon>
        <taxon>Neisseriales</taxon>
        <taxon>Chitinibacteraceae</taxon>
        <taxon>Parachitinimonas</taxon>
    </lineage>
</organism>
<keyword evidence="6" id="KW-1185">Reference proteome</keyword>
<sequence>MTTVALELRVIHGIQAGARLPLAEGSYLLGSGERADVVLRGPAISEEHATLTISANQITLTPGNGPITLANGSHIQSAYDLAIGATFCLGGIWLCVDEPASAWPAPIELIAPAPIDSATRDSSADQTNDQPALPPPPRTEPALGTLPENDLAAPSADHQHNQRPKAFFQHILLSSIAIVVIGTVLFVVFSKRPSEQPQQAKLEPKQQLLNAIKASHLSSHYKLQAVGDGFIVNAHVKDDAARAALARQLLSLPVKSTLRITTDANLLAGAQPIIEQSGLPIKVTATGGGSIQITGAAPGSDRLEQLLQSLQEEVPGIRHIDNQVLLPDDLISQLKAALGRADLLSKVKLIAATRDNQRTLDLSGTLSADDFDRWEKLFTDFTQRYGSMLPIKASFIRLARPLPFGIRSVVGGDMPYVITQSGEKIIAGGKIGAYRLASVSDSEIIFEGPERVRVAR</sequence>
<keyword evidence="2" id="KW-0472">Membrane</keyword>
<feature type="domain" description="YscD cytoplasmic" evidence="3">
    <location>
        <begin position="9"/>
        <end position="98"/>
    </location>
</feature>
<evidence type="ECO:0000259" key="4">
    <source>
        <dbReference type="Pfam" id="PF21934"/>
    </source>
</evidence>
<comment type="caution">
    <text evidence="5">The sequence shown here is derived from an EMBL/GenBank/DDBJ whole genome shotgun (WGS) entry which is preliminary data.</text>
</comment>
<dbReference type="Gene3D" id="2.60.200.20">
    <property type="match status" value="1"/>
</dbReference>
<keyword evidence="2" id="KW-1133">Transmembrane helix</keyword>
<dbReference type="InterPro" id="IPR032030">
    <property type="entry name" value="YscD_cytoplasmic_dom"/>
</dbReference>